<dbReference type="EMBL" id="JAGGKT010000004">
    <property type="protein sequence ID" value="MBP1931759.1"/>
    <property type="molecule type" value="Genomic_DNA"/>
</dbReference>
<sequence>MYIGIDGYKVSLIKKVNEDLYYNLSEKAFTNDKNNCSHISGDECAEMIIEQLGLLDCIPCEIELSFDKYTGKYSAK</sequence>
<reference evidence="1 2" key="1">
    <citation type="submission" date="2021-03" db="EMBL/GenBank/DDBJ databases">
        <title>Genomic Encyclopedia of Type Strains, Phase IV (KMG-IV): sequencing the most valuable type-strain genomes for metagenomic binning, comparative biology and taxonomic classification.</title>
        <authorList>
            <person name="Goeker M."/>
        </authorList>
    </citation>
    <scope>NUCLEOTIDE SEQUENCE [LARGE SCALE GENOMIC DNA]</scope>
    <source>
        <strain evidence="1 2">DSM 24738</strain>
    </source>
</reference>
<organism evidence="1 2">
    <name type="scientific">Ammoniphilus resinae</name>
    <dbReference type="NCBI Taxonomy" id="861532"/>
    <lineage>
        <taxon>Bacteria</taxon>
        <taxon>Bacillati</taxon>
        <taxon>Bacillota</taxon>
        <taxon>Bacilli</taxon>
        <taxon>Bacillales</taxon>
        <taxon>Paenibacillaceae</taxon>
        <taxon>Aneurinibacillus group</taxon>
        <taxon>Ammoniphilus</taxon>
    </lineage>
</organism>
<gene>
    <name evidence="1" type="ORF">J2Z37_001760</name>
</gene>
<dbReference type="RefSeq" id="WP_209809852.1">
    <property type="nucleotide sequence ID" value="NZ_JAGGKT010000004.1"/>
</dbReference>
<proteinExistence type="predicted"/>
<accession>A0ABS4GNB5</accession>
<keyword evidence="2" id="KW-1185">Reference proteome</keyword>
<protein>
    <submittedName>
        <fullName evidence="1">Na+-transporting NADH:ubiquinone oxidoreductase subunit NqrF</fullName>
    </submittedName>
</protein>
<evidence type="ECO:0000313" key="2">
    <source>
        <dbReference type="Proteomes" id="UP001519343"/>
    </source>
</evidence>
<name>A0ABS4GNB5_9BACL</name>
<evidence type="ECO:0000313" key="1">
    <source>
        <dbReference type="EMBL" id="MBP1931759.1"/>
    </source>
</evidence>
<comment type="caution">
    <text evidence="1">The sequence shown here is derived from an EMBL/GenBank/DDBJ whole genome shotgun (WGS) entry which is preliminary data.</text>
</comment>
<dbReference type="Proteomes" id="UP001519343">
    <property type="component" value="Unassembled WGS sequence"/>
</dbReference>